<accession>A0A9D1N3R7</accession>
<dbReference type="GO" id="GO:0009898">
    <property type="term" value="C:cytoplasmic side of plasma membrane"/>
    <property type="evidence" value="ECO:0007669"/>
    <property type="project" value="TreeGrafter"/>
</dbReference>
<feature type="domain" description="SHS2" evidence="1">
    <location>
        <begin position="4"/>
        <end position="192"/>
    </location>
</feature>
<dbReference type="AlphaFoldDB" id="A0A9D1N3R7"/>
<dbReference type="PANTHER" id="PTHR32432">
    <property type="entry name" value="CELL DIVISION PROTEIN FTSA-RELATED"/>
    <property type="match status" value="1"/>
</dbReference>
<comment type="caution">
    <text evidence="2">The sequence shown here is derived from an EMBL/GenBank/DDBJ whole genome shotgun (WGS) entry which is preliminary data.</text>
</comment>
<dbReference type="Proteomes" id="UP000824128">
    <property type="component" value="Unassembled WGS sequence"/>
</dbReference>
<dbReference type="InterPro" id="IPR043129">
    <property type="entry name" value="ATPase_NBD"/>
</dbReference>
<evidence type="ECO:0000259" key="1">
    <source>
        <dbReference type="SMART" id="SM00842"/>
    </source>
</evidence>
<evidence type="ECO:0000313" key="2">
    <source>
        <dbReference type="EMBL" id="HIU94530.1"/>
    </source>
</evidence>
<dbReference type="Pfam" id="PF02491">
    <property type="entry name" value="SHS2_FTSA"/>
    <property type="match status" value="1"/>
</dbReference>
<reference evidence="2" key="2">
    <citation type="journal article" date="2021" name="PeerJ">
        <title>Extensive microbial diversity within the chicken gut microbiome revealed by metagenomics and culture.</title>
        <authorList>
            <person name="Gilroy R."/>
            <person name="Ravi A."/>
            <person name="Getino M."/>
            <person name="Pursley I."/>
            <person name="Horton D.L."/>
            <person name="Alikhan N.F."/>
            <person name="Baker D."/>
            <person name="Gharbi K."/>
            <person name="Hall N."/>
            <person name="Watson M."/>
            <person name="Adriaenssens E.M."/>
            <person name="Foster-Nyarko E."/>
            <person name="Jarju S."/>
            <person name="Secka A."/>
            <person name="Antonio M."/>
            <person name="Oren A."/>
            <person name="Chaudhuri R.R."/>
            <person name="La Ragione R."/>
            <person name="Hildebrand F."/>
            <person name="Pallen M.J."/>
        </authorList>
    </citation>
    <scope>NUCLEOTIDE SEQUENCE</scope>
    <source>
        <strain evidence="2">ChiGjej2B2-16831</strain>
    </source>
</reference>
<dbReference type="Gene3D" id="3.30.420.40">
    <property type="match status" value="1"/>
</dbReference>
<name>A0A9D1N3R7_9FIRM</name>
<organism evidence="2 3">
    <name type="scientific">Candidatus Aphodomorpha intestinavium</name>
    <dbReference type="NCBI Taxonomy" id="2840672"/>
    <lineage>
        <taxon>Bacteria</taxon>
        <taxon>Bacillati</taxon>
        <taxon>Bacillota</taxon>
        <taxon>Clostridia</taxon>
        <taxon>Eubacteriales</taxon>
        <taxon>Candidatus Aphodomorpha</taxon>
    </lineage>
</organism>
<proteinExistence type="predicted"/>
<sequence length="398" mass="43584">MKPAAILDIGSSKVVCLCGSSIHRDGILVHGVGICDYAGFEEGEFSDMASLGEAVLNAIEQAEQQSCQRIREVALAVPAPFVKLLTTRATLRIASRSGRVSVQDVDDVISMSLEKARAPGYVLMHSTPVYFTVGGVESAAVPEGARADELSAEVSHMYVQESFVQQMERILGSMNVEISMCVSAQLAEAIHIIPEQERVRPAVLIDVGYRHTDVCVIENAALTGLRAIEMGGAQFAADLSFGLDVPLEYAEQVKRRYTFLQEPLSQYEIIRMPTGVKRVEHGVVDLIVDARAQELCALLKKALRDMGVRPEARPAVYLTGGGIAMMHGIGEYLNQQLGFHVRRDMPSYMHEMNSPNYTSAFGALDFVLRASAEEAPEPEAADSFWSRLLDKLRNLLIK</sequence>
<dbReference type="GO" id="GO:0032153">
    <property type="term" value="C:cell division site"/>
    <property type="evidence" value="ECO:0007669"/>
    <property type="project" value="TreeGrafter"/>
</dbReference>
<gene>
    <name evidence="2" type="ORF">IAD24_05150</name>
</gene>
<dbReference type="EMBL" id="DVNZ01000163">
    <property type="protein sequence ID" value="HIU94530.1"/>
    <property type="molecule type" value="Genomic_DNA"/>
</dbReference>
<dbReference type="Pfam" id="PF14450">
    <property type="entry name" value="FtsA"/>
    <property type="match status" value="1"/>
</dbReference>
<dbReference type="GO" id="GO:0051301">
    <property type="term" value="P:cell division"/>
    <property type="evidence" value="ECO:0007669"/>
    <property type="project" value="InterPro"/>
</dbReference>
<protein>
    <recommendedName>
        <fullName evidence="1">SHS2 domain-containing protein</fullName>
    </recommendedName>
</protein>
<evidence type="ECO:0000313" key="3">
    <source>
        <dbReference type="Proteomes" id="UP000824128"/>
    </source>
</evidence>
<dbReference type="InterPro" id="IPR003494">
    <property type="entry name" value="SHS2_FtsA"/>
</dbReference>
<reference evidence="2" key="1">
    <citation type="submission" date="2020-10" db="EMBL/GenBank/DDBJ databases">
        <authorList>
            <person name="Gilroy R."/>
        </authorList>
    </citation>
    <scope>NUCLEOTIDE SEQUENCE</scope>
    <source>
        <strain evidence="2">ChiGjej2B2-16831</strain>
    </source>
</reference>
<dbReference type="InterPro" id="IPR050696">
    <property type="entry name" value="FtsA/MreB"/>
</dbReference>
<dbReference type="PANTHER" id="PTHR32432:SF4">
    <property type="entry name" value="CELL DIVISION PROTEIN FTSA"/>
    <property type="match status" value="1"/>
</dbReference>
<dbReference type="SUPFAM" id="SSF53067">
    <property type="entry name" value="Actin-like ATPase domain"/>
    <property type="match status" value="2"/>
</dbReference>
<dbReference type="SMART" id="SM00842">
    <property type="entry name" value="FtsA"/>
    <property type="match status" value="1"/>
</dbReference>